<organism evidence="1">
    <name type="scientific">Homo sapiens</name>
    <name type="common">Human</name>
    <dbReference type="NCBI Taxonomy" id="9606"/>
    <lineage>
        <taxon>Eukaryota</taxon>
        <taxon>Metazoa</taxon>
        <taxon>Chordata</taxon>
        <taxon>Craniata</taxon>
        <taxon>Vertebrata</taxon>
        <taxon>Euteleostomi</taxon>
        <taxon>Mammalia</taxon>
        <taxon>Eutheria</taxon>
        <taxon>Euarchontoglires</taxon>
        <taxon>Primates</taxon>
        <taxon>Haplorrhini</taxon>
        <taxon>Catarrhini</taxon>
        <taxon>Hominidae</taxon>
        <taxon>Homo</taxon>
    </lineage>
</organism>
<name>L8E7U2_HUMAN</name>
<protein>
    <submittedName>
        <fullName evidence="1">Alternative protein TEF</fullName>
    </submittedName>
</protein>
<sequence>MPPQPPSTMGMRAGVCFLRSSLFSCSAHRCGLGWSALSLGAAGASQFLLQDLSHASCPEGVSRARHLV</sequence>
<dbReference type="ChiTaRS" id="TEF">
    <property type="organism name" value="human"/>
</dbReference>
<dbReference type="EMBL" id="HF583712">
    <property type="protein sequence ID" value="CCQ43209.1"/>
    <property type="molecule type" value="Genomic_DNA"/>
</dbReference>
<reference evidence="1" key="1">
    <citation type="journal article" date="2013" name="PLoS ONE">
        <title>Direct detection of alternative open reading frames translation products in human significantly expands the proteome.</title>
        <authorList>
            <person name="Vanderperre B."/>
            <person name="Lucier J.-F."/>
            <person name="Motard J."/>
            <person name="Tremblay G."/>
            <person name="Vanderperre S."/>
            <person name="Wisztorski M."/>
            <person name="Salzet M."/>
            <person name="Boisvert F.-M."/>
            <person name="Roucou X."/>
        </authorList>
    </citation>
    <scope>NUCLEOTIDE SEQUENCE</scope>
</reference>
<dbReference type="AlphaFoldDB" id="L8E7U2"/>
<evidence type="ECO:0000313" key="1">
    <source>
        <dbReference type="EMBL" id="CCQ43209.1"/>
    </source>
</evidence>
<dbReference type="OrthoDB" id="6022300at2759"/>
<accession>L8E7U2</accession>
<gene>
    <name evidence="1" type="primary">TEF</name>
</gene>
<proteinExistence type="predicted"/>